<protein>
    <recommendedName>
        <fullName evidence="4">Lipoprotein</fullName>
    </recommendedName>
</protein>
<gene>
    <name evidence="2" type="ORF">K6753_00990</name>
</gene>
<organism evidence="2 3">
    <name type="scientific">Novilysobacter selenitireducens</name>
    <dbReference type="NCBI Taxonomy" id="2872639"/>
    <lineage>
        <taxon>Bacteria</taxon>
        <taxon>Pseudomonadati</taxon>
        <taxon>Pseudomonadota</taxon>
        <taxon>Gammaproteobacteria</taxon>
        <taxon>Lysobacterales</taxon>
        <taxon>Lysobacteraceae</taxon>
        <taxon>Novilysobacter</taxon>
    </lineage>
</organism>
<evidence type="ECO:0008006" key="4">
    <source>
        <dbReference type="Google" id="ProtNLM"/>
    </source>
</evidence>
<dbReference type="EMBL" id="JAINZW010000001">
    <property type="protein sequence ID" value="MBZ4038110.1"/>
    <property type="molecule type" value="Genomic_DNA"/>
</dbReference>
<evidence type="ECO:0000256" key="1">
    <source>
        <dbReference type="SAM" id="SignalP"/>
    </source>
</evidence>
<comment type="caution">
    <text evidence="2">The sequence shown here is derived from an EMBL/GenBank/DDBJ whole genome shotgun (WGS) entry which is preliminary data.</text>
</comment>
<accession>A0ABS7T2L6</accession>
<reference evidence="2 3" key="1">
    <citation type="submission" date="2021-09" db="EMBL/GenBank/DDBJ databases">
        <title>Lysobacter sp. 13A isolated from the river sediment.</title>
        <authorList>
            <person name="Liu H."/>
            <person name="Li S."/>
            <person name="Mao S."/>
        </authorList>
    </citation>
    <scope>NUCLEOTIDE SEQUENCE [LARGE SCALE GENOMIC DNA]</scope>
    <source>
        <strain evidence="2 3">13A</strain>
    </source>
</reference>
<feature type="signal peptide" evidence="1">
    <location>
        <begin position="1"/>
        <end position="27"/>
    </location>
</feature>
<evidence type="ECO:0000313" key="2">
    <source>
        <dbReference type="EMBL" id="MBZ4038110.1"/>
    </source>
</evidence>
<name>A0ABS7T2L6_9GAMM</name>
<evidence type="ECO:0000313" key="3">
    <source>
        <dbReference type="Proteomes" id="UP001430954"/>
    </source>
</evidence>
<feature type="chain" id="PRO_5047370071" description="Lipoprotein" evidence="1">
    <location>
        <begin position="28"/>
        <end position="173"/>
    </location>
</feature>
<dbReference type="RefSeq" id="WP_223674321.1">
    <property type="nucleotide sequence ID" value="NZ_JAINZW010000001.1"/>
</dbReference>
<sequence length="173" mass="18387">MSRPFSARAALCVVLPAVLALSGCSKSSDELAAEAAIRAATGHDVKVDRDGDQVTVKTDEGEMRIAGGDDLALPDGFPDDIYLPPQYRVTSVMDMGGTHVVSLSAHGRAGAMFEEARDSMQKAGWQQTMAMQHDADNAMLAFEKGDRASVLSFSGAGNDEVQVGVQLRETQQQ</sequence>
<keyword evidence="1" id="KW-0732">Signal</keyword>
<dbReference type="PROSITE" id="PS51257">
    <property type="entry name" value="PROKAR_LIPOPROTEIN"/>
    <property type="match status" value="1"/>
</dbReference>
<proteinExistence type="predicted"/>
<keyword evidence="3" id="KW-1185">Reference proteome</keyword>
<dbReference type="Proteomes" id="UP001430954">
    <property type="component" value="Unassembled WGS sequence"/>
</dbReference>